<dbReference type="GO" id="GO:0005096">
    <property type="term" value="F:GTPase activator activity"/>
    <property type="evidence" value="ECO:0007669"/>
    <property type="project" value="InterPro"/>
</dbReference>
<proteinExistence type="predicted"/>
<organism evidence="1 2">
    <name type="scientific">Solanum pinnatisectum</name>
    <name type="common">tansyleaf nightshade</name>
    <dbReference type="NCBI Taxonomy" id="50273"/>
    <lineage>
        <taxon>Eukaryota</taxon>
        <taxon>Viridiplantae</taxon>
        <taxon>Streptophyta</taxon>
        <taxon>Embryophyta</taxon>
        <taxon>Tracheophyta</taxon>
        <taxon>Spermatophyta</taxon>
        <taxon>Magnoliopsida</taxon>
        <taxon>eudicotyledons</taxon>
        <taxon>Gunneridae</taxon>
        <taxon>Pentapetalae</taxon>
        <taxon>asterids</taxon>
        <taxon>lamiids</taxon>
        <taxon>Solanales</taxon>
        <taxon>Solanaceae</taxon>
        <taxon>Solanoideae</taxon>
        <taxon>Solaneae</taxon>
        <taxon>Solanum</taxon>
    </lineage>
</organism>
<protein>
    <recommendedName>
        <fullName evidence="3">Growth-regulating factor</fullName>
    </recommendedName>
</protein>
<evidence type="ECO:0000313" key="1">
    <source>
        <dbReference type="EMBL" id="KAK4723232.1"/>
    </source>
</evidence>
<dbReference type="PANTHER" id="PTHR46085">
    <property type="entry name" value="ARFGAP/RECO-RELATED"/>
    <property type="match status" value="1"/>
</dbReference>
<sequence length="381" mass="41058">MAPIRSMLLDSENAPPTISTVSFAGVITKWLHRFISPSISTGPIGNSHQPSPLSHLHLWTFLGAHAATTASNNSPRTDTAYGHTSFDFLRKDTEQSVLEVIDVDPERNDGWATFDVPQHVTLPGSNNFTSNKIQLKGDSQPNSDPTFSVMQWPSPTKSAPHEPAVRDSTAWALNLSMPALFHGGVQNVEATPSARSTDLWSAFDVSNDHLALKSLPNSKEQVVMNHDIVDDQYMGLRGVENVATGQSQRAVLDSGYPITSFPSYVSASSSGLSTLPLATGVHSHANEQKSNNPFDLPYDADMECSNMIDTSSLQAALPSDGMSSSFVGGVTESWFLRNPKNNLCSYWMHGTLFVSSQPPGNQISNVPTHGQVAPIGGNPFA</sequence>
<keyword evidence="2" id="KW-1185">Reference proteome</keyword>
<evidence type="ECO:0008006" key="3">
    <source>
        <dbReference type="Google" id="ProtNLM"/>
    </source>
</evidence>
<evidence type="ECO:0000313" key="2">
    <source>
        <dbReference type="Proteomes" id="UP001311915"/>
    </source>
</evidence>
<reference evidence="1 2" key="1">
    <citation type="submission" date="2023-10" db="EMBL/GenBank/DDBJ databases">
        <title>Genome-Wide Identification Analysis in wild type Solanum Pinnatisectum Reveals Some Genes Defensing Phytophthora Infestans.</title>
        <authorList>
            <person name="Sun C."/>
        </authorList>
    </citation>
    <scope>NUCLEOTIDE SEQUENCE [LARGE SCALE GENOMIC DNA]</scope>
    <source>
        <strain evidence="1">LQN</strain>
        <tissue evidence="1">Leaf</tissue>
    </source>
</reference>
<comment type="caution">
    <text evidence="1">The sequence shown here is derived from an EMBL/GenBank/DDBJ whole genome shotgun (WGS) entry which is preliminary data.</text>
</comment>
<accession>A0AAV9LC08</accession>
<name>A0AAV9LC08_9SOLN</name>
<dbReference type="PANTHER" id="PTHR46085:SF4">
    <property type="entry name" value="ADP-RIBOSYLATION FACTOR GTPASE-ACTIVATING PROTEIN AGD14-RELATED"/>
    <property type="match status" value="1"/>
</dbReference>
<dbReference type="Proteomes" id="UP001311915">
    <property type="component" value="Unassembled WGS sequence"/>
</dbReference>
<dbReference type="EMBL" id="JAWPEI010000006">
    <property type="protein sequence ID" value="KAK4723232.1"/>
    <property type="molecule type" value="Genomic_DNA"/>
</dbReference>
<gene>
    <name evidence="1" type="ORF">R3W88_026011</name>
</gene>
<dbReference type="InterPro" id="IPR044820">
    <property type="entry name" value="AGD14-like"/>
</dbReference>
<dbReference type="AlphaFoldDB" id="A0AAV9LC08"/>